<keyword evidence="3" id="KW-1185">Reference proteome</keyword>
<protein>
    <recommendedName>
        <fullName evidence="4">Cation transport ATPase</fullName>
    </recommendedName>
</protein>
<reference evidence="2" key="2">
    <citation type="submission" date="2019-01" db="EMBL/GenBank/DDBJ databases">
        <authorList>
            <person name="Li Y."/>
        </authorList>
    </citation>
    <scope>NUCLEOTIDE SEQUENCE [LARGE SCALE GENOMIC DNA]</scope>
    <source>
        <strain evidence="2">CGMCC 1.12963</strain>
    </source>
</reference>
<proteinExistence type="predicted"/>
<feature type="chain" id="PRO_5018719260" description="Cation transport ATPase" evidence="1">
    <location>
        <begin position="33"/>
        <end position="216"/>
    </location>
</feature>
<accession>A0A3S3PDY7</accession>
<evidence type="ECO:0000256" key="1">
    <source>
        <dbReference type="SAM" id="SignalP"/>
    </source>
</evidence>
<dbReference type="RefSeq" id="WP_128156760.1">
    <property type="nucleotide sequence ID" value="NZ_JBHSOM010000030.1"/>
</dbReference>
<keyword evidence="1" id="KW-0732">Signal</keyword>
<gene>
    <name evidence="2" type="ORF">EOW66_13000</name>
</gene>
<dbReference type="EMBL" id="SAVA01000007">
    <property type="protein sequence ID" value="RWR51185.1"/>
    <property type="molecule type" value="Genomic_DNA"/>
</dbReference>
<reference evidence="2" key="1">
    <citation type="submission" date="2019-01" db="EMBL/GenBank/DDBJ databases">
        <title>Sinorhodobacter populi sp. nov. isolated from the symptomatic bark tissue of Populus euramericana canker.</title>
        <authorList>
            <person name="Xu G."/>
        </authorList>
    </citation>
    <scope>NUCLEOTIDE SEQUENCE [LARGE SCALE GENOMIC DNA]</scope>
    <source>
        <strain evidence="2">CGMCC 1.12963</strain>
    </source>
</reference>
<organism evidence="2 3">
    <name type="scientific">Paenirhodobacter huangdaonensis</name>
    <dbReference type="NCBI Taxonomy" id="2501515"/>
    <lineage>
        <taxon>Bacteria</taxon>
        <taxon>Pseudomonadati</taxon>
        <taxon>Pseudomonadota</taxon>
        <taxon>Alphaproteobacteria</taxon>
        <taxon>Rhodobacterales</taxon>
        <taxon>Rhodobacter group</taxon>
        <taxon>Paenirhodobacter</taxon>
    </lineage>
</organism>
<dbReference type="AlphaFoldDB" id="A0A3S3PDY7"/>
<evidence type="ECO:0000313" key="2">
    <source>
        <dbReference type="EMBL" id="RWR51185.1"/>
    </source>
</evidence>
<evidence type="ECO:0000313" key="3">
    <source>
        <dbReference type="Proteomes" id="UP000288071"/>
    </source>
</evidence>
<name>A0A3S3PDY7_9RHOB</name>
<evidence type="ECO:0008006" key="4">
    <source>
        <dbReference type="Google" id="ProtNLM"/>
    </source>
</evidence>
<dbReference type="Proteomes" id="UP000288071">
    <property type="component" value="Unassembled WGS sequence"/>
</dbReference>
<comment type="caution">
    <text evidence="2">The sequence shown here is derived from an EMBL/GenBank/DDBJ whole genome shotgun (WGS) entry which is preliminary data.</text>
</comment>
<dbReference type="PROSITE" id="PS51257">
    <property type="entry name" value="PROKAR_LIPOPROTEIN"/>
    <property type="match status" value="1"/>
</dbReference>
<sequence>MSTRTCPFSLRRLLLPALLAGLAGCVAPGTPATDRAEVLGGTMTLVAPKGFCVDPGSRREERAGSFVLWGNCAAISGDPAAPKPPYRAMLTATVGPEGAGPVEATFPGFERFFRSGAGRAALARSGAPDDVEILKVRRSGHLLLLKIRDRSSVQGAPVSETYWRAITGLAGRITALSVLPLEGASISDTAQIRLLTDFDATIRAANPETVPGSPKG</sequence>
<feature type="signal peptide" evidence="1">
    <location>
        <begin position="1"/>
        <end position="32"/>
    </location>
</feature>